<dbReference type="SMART" id="SM00382">
    <property type="entry name" value="AAA"/>
    <property type="match status" value="2"/>
</dbReference>
<keyword evidence="4" id="KW-0547">Nucleotide-binding</keyword>
<feature type="transmembrane region" description="Helical" evidence="9">
    <location>
        <begin position="192"/>
        <end position="210"/>
    </location>
</feature>
<dbReference type="HOGENOM" id="CLU_000604_17_2_1"/>
<dbReference type="GeneID" id="9525874"/>
<evidence type="ECO:0000256" key="5">
    <source>
        <dbReference type="ARBA" id="ARBA00022840"/>
    </source>
</evidence>
<dbReference type="Gene3D" id="3.40.50.300">
    <property type="entry name" value="P-loop containing nucleotide triphosphate hydrolases"/>
    <property type="match status" value="2"/>
</dbReference>
<feature type="compositionally biased region" description="Basic and acidic residues" evidence="8">
    <location>
        <begin position="728"/>
        <end position="738"/>
    </location>
</feature>
<gene>
    <name evidence="12" type="ORF">ARB_05904</name>
</gene>
<keyword evidence="5" id="KW-0067">ATP-binding</keyword>
<dbReference type="FunFam" id="3.40.50.300:FF:003218">
    <property type="entry name" value="ABC a-pheromone efflux pump AtrD"/>
    <property type="match status" value="1"/>
</dbReference>
<evidence type="ECO:0000256" key="2">
    <source>
        <dbReference type="ARBA" id="ARBA00007577"/>
    </source>
</evidence>
<evidence type="ECO:0000256" key="7">
    <source>
        <dbReference type="ARBA" id="ARBA00023136"/>
    </source>
</evidence>
<dbReference type="GO" id="GO:0005524">
    <property type="term" value="F:ATP binding"/>
    <property type="evidence" value="ECO:0007669"/>
    <property type="project" value="UniProtKB-KW"/>
</dbReference>
<dbReference type="Proteomes" id="UP000008866">
    <property type="component" value="Unassembled WGS sequence"/>
</dbReference>
<feature type="compositionally biased region" description="Basic and acidic residues" evidence="8">
    <location>
        <begin position="707"/>
        <end position="717"/>
    </location>
</feature>
<evidence type="ECO:0000313" key="13">
    <source>
        <dbReference type="Proteomes" id="UP000008866"/>
    </source>
</evidence>
<evidence type="ECO:0000256" key="3">
    <source>
        <dbReference type="ARBA" id="ARBA00022692"/>
    </source>
</evidence>
<evidence type="ECO:0000259" key="10">
    <source>
        <dbReference type="PROSITE" id="PS50893"/>
    </source>
</evidence>
<feature type="region of interest" description="Disordered" evidence="8">
    <location>
        <begin position="695"/>
        <end position="760"/>
    </location>
</feature>
<dbReference type="GO" id="GO:0015421">
    <property type="term" value="F:ABC-type oligopeptide transporter activity"/>
    <property type="evidence" value="ECO:0007669"/>
    <property type="project" value="TreeGrafter"/>
</dbReference>
<name>D4ANT7_ARTBC</name>
<feature type="transmembrane region" description="Helical" evidence="9">
    <location>
        <begin position="899"/>
        <end position="922"/>
    </location>
</feature>
<dbReference type="GO" id="GO:0005743">
    <property type="term" value="C:mitochondrial inner membrane"/>
    <property type="evidence" value="ECO:0007669"/>
    <property type="project" value="TreeGrafter"/>
</dbReference>
<evidence type="ECO:0000256" key="1">
    <source>
        <dbReference type="ARBA" id="ARBA00004141"/>
    </source>
</evidence>
<keyword evidence="3 9" id="KW-0812">Transmembrane</keyword>
<dbReference type="SUPFAM" id="SSF90123">
    <property type="entry name" value="ABC transporter transmembrane region"/>
    <property type="match status" value="2"/>
</dbReference>
<dbReference type="Pfam" id="PF00664">
    <property type="entry name" value="ABC_membrane"/>
    <property type="match status" value="2"/>
</dbReference>
<feature type="domain" description="ABC transporter" evidence="10">
    <location>
        <begin position="1088"/>
        <end position="1336"/>
    </location>
</feature>
<dbReference type="InterPro" id="IPR003439">
    <property type="entry name" value="ABC_transporter-like_ATP-bd"/>
</dbReference>
<comment type="subcellular location">
    <subcellularLocation>
        <location evidence="1">Membrane</location>
        <topology evidence="1">Multi-pass membrane protein</topology>
    </subcellularLocation>
</comment>
<feature type="compositionally biased region" description="Low complexity" evidence="8">
    <location>
        <begin position="696"/>
        <end position="706"/>
    </location>
</feature>
<dbReference type="PANTHER" id="PTHR43394">
    <property type="entry name" value="ATP-DEPENDENT PERMEASE MDL1, MITOCHONDRIAL"/>
    <property type="match status" value="1"/>
</dbReference>
<reference evidence="13" key="1">
    <citation type="journal article" date="2011" name="Genome Biol.">
        <title>Comparative and functional genomics provide insights into the pathogenicity of dermatophytic fungi.</title>
        <authorList>
            <person name="Burmester A."/>
            <person name="Shelest E."/>
            <person name="Gloeckner G."/>
            <person name="Heddergott C."/>
            <person name="Schindler S."/>
            <person name="Staib P."/>
            <person name="Heidel A."/>
            <person name="Felder M."/>
            <person name="Petzold A."/>
            <person name="Szafranski K."/>
            <person name="Feuermann M."/>
            <person name="Pedruzzi I."/>
            <person name="Priebe S."/>
            <person name="Groth M."/>
            <person name="Winkler R."/>
            <person name="Li W."/>
            <person name="Kniemeyer O."/>
            <person name="Schroeckh V."/>
            <person name="Hertweck C."/>
            <person name="Hube B."/>
            <person name="White T.C."/>
            <person name="Platzer M."/>
            <person name="Guthke R."/>
            <person name="Heitman J."/>
            <person name="Woestemeyer J."/>
            <person name="Zipfel P.F."/>
            <person name="Monod M."/>
            <person name="Brakhage A.A."/>
        </authorList>
    </citation>
    <scope>NUCLEOTIDE SEQUENCE [LARGE SCALE GENOMIC DNA]</scope>
    <source>
        <strain evidence="13">ATCC MYA-4681 / CBS 112371</strain>
    </source>
</reference>
<feature type="transmembrane region" description="Helical" evidence="9">
    <location>
        <begin position="168"/>
        <end position="186"/>
    </location>
</feature>
<dbReference type="InterPro" id="IPR017871">
    <property type="entry name" value="ABC_transporter-like_CS"/>
</dbReference>
<evidence type="ECO:0000256" key="4">
    <source>
        <dbReference type="ARBA" id="ARBA00022741"/>
    </source>
</evidence>
<dbReference type="CDD" id="cd18578">
    <property type="entry name" value="ABC_6TM_Pgp_ABCB1_D2_like"/>
    <property type="match status" value="1"/>
</dbReference>
<evidence type="ECO:0000313" key="12">
    <source>
        <dbReference type="EMBL" id="EFE34948.1"/>
    </source>
</evidence>
<organism evidence="12 13">
    <name type="scientific">Arthroderma benhamiae (strain ATCC MYA-4681 / CBS 112371)</name>
    <name type="common">Trichophyton mentagrophytes</name>
    <dbReference type="NCBI Taxonomy" id="663331"/>
    <lineage>
        <taxon>Eukaryota</taxon>
        <taxon>Fungi</taxon>
        <taxon>Dikarya</taxon>
        <taxon>Ascomycota</taxon>
        <taxon>Pezizomycotina</taxon>
        <taxon>Eurotiomycetes</taxon>
        <taxon>Eurotiomycetidae</taxon>
        <taxon>Onygenales</taxon>
        <taxon>Arthrodermataceae</taxon>
        <taxon>Trichophyton</taxon>
    </lineage>
</organism>
<keyword evidence="13" id="KW-1185">Reference proteome</keyword>
<dbReference type="eggNOG" id="KOG0055">
    <property type="taxonomic scope" value="Eukaryota"/>
</dbReference>
<comment type="caution">
    <text evidence="12">The sequence shown here is derived from an EMBL/GenBank/DDBJ whole genome shotgun (WGS) entry which is preliminary data.</text>
</comment>
<evidence type="ECO:0000256" key="8">
    <source>
        <dbReference type="SAM" id="MobiDB-lite"/>
    </source>
</evidence>
<feature type="transmembrane region" description="Helical" evidence="9">
    <location>
        <begin position="785"/>
        <end position="806"/>
    </location>
</feature>
<dbReference type="RefSeq" id="XP_003015593.1">
    <property type="nucleotide sequence ID" value="XM_003015547.1"/>
</dbReference>
<protein>
    <submittedName>
        <fullName evidence="12">ABC a-pheromone efflux pump AtrD</fullName>
    </submittedName>
</protein>
<evidence type="ECO:0000256" key="6">
    <source>
        <dbReference type="ARBA" id="ARBA00022989"/>
    </source>
</evidence>
<feature type="transmembrane region" description="Helical" evidence="9">
    <location>
        <begin position="826"/>
        <end position="848"/>
    </location>
</feature>
<feature type="domain" description="ABC transmembrane type-1" evidence="11">
    <location>
        <begin position="43"/>
        <end position="335"/>
    </location>
</feature>
<dbReference type="FunFam" id="3.40.50.300:FF:001471">
    <property type="entry name" value="P-loop containing nucleoside triphosphate hydrolase protein"/>
    <property type="match status" value="1"/>
</dbReference>
<dbReference type="CDD" id="cd18577">
    <property type="entry name" value="ABC_6TM_Pgp_ABCB1_D1_like"/>
    <property type="match status" value="1"/>
</dbReference>
<dbReference type="PROSITE" id="PS50893">
    <property type="entry name" value="ABC_TRANSPORTER_2"/>
    <property type="match status" value="2"/>
</dbReference>
<dbReference type="InterPro" id="IPR011527">
    <property type="entry name" value="ABC1_TM_dom"/>
</dbReference>
<feature type="domain" description="ABC transmembrane type-1" evidence="11">
    <location>
        <begin position="786"/>
        <end position="1068"/>
    </location>
</feature>
<feature type="transmembrane region" description="Helical" evidence="9">
    <location>
        <begin position="1045"/>
        <end position="1063"/>
    </location>
</feature>
<dbReference type="KEGG" id="abe:ARB_05904"/>
<dbReference type="GO" id="GO:0090374">
    <property type="term" value="P:oligopeptide export from mitochondrion"/>
    <property type="evidence" value="ECO:0007669"/>
    <property type="project" value="TreeGrafter"/>
</dbReference>
<dbReference type="PROSITE" id="PS50929">
    <property type="entry name" value="ABC_TM1F"/>
    <property type="match status" value="2"/>
</dbReference>
<dbReference type="InterPro" id="IPR036640">
    <property type="entry name" value="ABC1_TM_sf"/>
</dbReference>
<dbReference type="InterPro" id="IPR039421">
    <property type="entry name" value="Type_1_exporter"/>
</dbReference>
<dbReference type="EMBL" id="ABSU01000004">
    <property type="protein sequence ID" value="EFE34948.1"/>
    <property type="molecule type" value="Genomic_DNA"/>
</dbReference>
<comment type="similarity">
    <text evidence="2">Belongs to the ABC transporter superfamily. ABCB family. Multidrug resistance exporter (TC 3.A.1.201) subfamily.</text>
</comment>
<feature type="transmembrane region" description="Helical" evidence="9">
    <location>
        <begin position="1011"/>
        <end position="1033"/>
    </location>
</feature>
<dbReference type="GO" id="GO:0016887">
    <property type="term" value="F:ATP hydrolysis activity"/>
    <property type="evidence" value="ECO:0007669"/>
    <property type="project" value="InterPro"/>
</dbReference>
<feature type="transmembrane region" description="Helical" evidence="9">
    <location>
        <begin position="93"/>
        <end position="115"/>
    </location>
</feature>
<dbReference type="PROSITE" id="PS00211">
    <property type="entry name" value="ABC_TRANSPORTER_1"/>
    <property type="match status" value="1"/>
</dbReference>
<dbReference type="Gene3D" id="1.20.1560.10">
    <property type="entry name" value="ABC transporter type 1, transmembrane domain"/>
    <property type="match status" value="2"/>
</dbReference>
<evidence type="ECO:0000259" key="11">
    <source>
        <dbReference type="PROSITE" id="PS50929"/>
    </source>
</evidence>
<dbReference type="SUPFAM" id="SSF52540">
    <property type="entry name" value="P-loop containing nucleoside triphosphate hydrolases"/>
    <property type="match status" value="2"/>
</dbReference>
<feature type="domain" description="ABC transporter" evidence="10">
    <location>
        <begin position="396"/>
        <end position="632"/>
    </location>
</feature>
<proteinExistence type="inferred from homology"/>
<dbReference type="Pfam" id="PF00005">
    <property type="entry name" value="ABC_tran"/>
    <property type="match status" value="2"/>
</dbReference>
<dbReference type="PANTHER" id="PTHR43394:SF15">
    <property type="entry name" value="ALPHA-FACTOR-TRANSPORTING ATPASE"/>
    <property type="match status" value="1"/>
</dbReference>
<dbReference type="InterPro" id="IPR003593">
    <property type="entry name" value="AAA+_ATPase"/>
</dbReference>
<keyword evidence="6 9" id="KW-1133">Transmembrane helix</keyword>
<dbReference type="InterPro" id="IPR027417">
    <property type="entry name" value="P-loop_NTPase"/>
</dbReference>
<keyword evidence="7 9" id="KW-0472">Membrane</keyword>
<feature type="region of interest" description="Disordered" evidence="8">
    <location>
        <begin position="638"/>
        <end position="674"/>
    </location>
</feature>
<dbReference type="OMA" id="TFWACLT"/>
<feature type="transmembrane region" description="Helical" evidence="9">
    <location>
        <begin position="39"/>
        <end position="63"/>
    </location>
</feature>
<sequence>MPQTSCPGEQPPAVSGPVEEQRLRAGWTSLFRFTSKRHIAPLVLALAFSIARGLAVPLLAWILGKLFNVFSSFGSHSISAGQLLSTTSLECTYILALGSGVCFLDWAYFSLWVIFGELQAKNARRWAFEELLHKEMRWFDGVTDGLPAILPRIQAYIRDLQLATSQPLGATLYNLTAAIAALVLALYMSWSLTLVCLASVPLCAIIIAFFSSKVQPKIEGQQVALTKASKIATTAISSVDVVKHFNSQDAEAEKYKTAIGIAAHWYYKEALYSASQIGLISFLTFGMFVQGFWYGSYLVAKGSLNAGQVLTTFWACLQATQSIEEIIPRLIILEKGRTASAAIKHIFNDTCHTCTLRELGGSTLSPVFCEGDIRFSEASLGSSCAVNSATNSGLVLQVTFAYPSQPGRRVLDNCSFFFPAGDTTFVVGKSGSGKSTIGNLLMRFYAPTFGEIHIDDRSIQTLDISWIRNNITLVQQESILFNETMLKNITFGSRNTEETTAQDIFAATKLAGLQDTILSFPLGLDTVVGLGGRSLSGGQRQRMALARARLRDTPILILDESTSALDYSSRISLMNAIRAWRQGKTTIIITHDLSQIRSQDFVYVIDKGKIAHQGYKHNLEKKAAGVFDLNNLATLPTDTTPTTSNWSVKSPGPMSDNRRRSSFSSIERSMTERRSLTTPISPFFHNSFSLERTFSEAEQSSQSRRSSMVERLIDHTSPRFRKSPLDALDDKRVEKDLEQPPPATRDNQTPSPFKPNNEPLQKSYSMSQILLTVIPSLSPSNRMSLLFGFVAAFFHAAATPCFSYVFSQLLTTFFIVENRSRLAMQWALTVLGVAVVSGIASFFMHYLLERCGQAWVDQFRYKAMRRILQQCKPWFERDENSLSNLTHCLDRNPEEMRNLVGRFACFMFVAAVMTLIGFIWGVAVCWKLALVGAATAPPLYGLTRLYEKISGFWENKSNEASEIMAGVFTETFLDIRTVRSLTLESYFHTKHNRSNGKALTVGIKRGCYSGLLFGFSECSILFVYALIFYYGAILVSSSQYSAKDVLMVFSMLLFSMANVRGVLSLVNMPEDQSHEGQGNLRIHDLTPLNFKDVDFSYPNRPGKKVLNNFNLKIPKGSCTAIVGPSGSGKSTIASLLLALYPSPPSGGNIGTITLGGVNIRNIHVPTLRSLISVVPQDPTLFPASIKENIVYGLPENSSLNTSTNIQAAATAAGIHDFISSLPSGYDTLVGDGGVGVSGGQAQRIVIARALVRRPQLLILDEATSSLDVESATVIKQTVARLMASGRSLTVIIITHAKDMMELADNVVVVDGGVVVEEGSFPDLSSRSGGRLRRLLRMQL</sequence>
<accession>D4ANT7</accession>
<evidence type="ECO:0000256" key="9">
    <source>
        <dbReference type="SAM" id="Phobius"/>
    </source>
</evidence>